<comment type="caution">
    <text evidence="2">The sequence shown here is derived from an EMBL/GenBank/DDBJ whole genome shotgun (WGS) entry which is preliminary data.</text>
</comment>
<proteinExistence type="predicted"/>
<dbReference type="EMBL" id="PGFA01000005">
    <property type="protein sequence ID" value="PJJ47939.1"/>
    <property type="molecule type" value="Genomic_DNA"/>
</dbReference>
<gene>
    <name evidence="2" type="ORF">CLV45_4630</name>
</gene>
<name>A0A2M9AQH1_9BACT</name>
<dbReference type="RefSeq" id="WP_100338861.1">
    <property type="nucleotide sequence ID" value="NZ_PGFA01000005.1"/>
</dbReference>
<dbReference type="InterPro" id="IPR025991">
    <property type="entry name" value="Chemoreceptor_zinc-bind_dom"/>
</dbReference>
<sequence length="121" mass="13883">MNLDIKQDFETAMLKHVLFKSKLRSFLYGSALAEGPARDPDQCSLGVWIAERRRSAWGSVPEWAALDRTHRQVHQQANALMDMYLQGFTEQAREGLTDLLPLTDRITDLLQTIQSKLRTPR</sequence>
<dbReference type="Gene3D" id="1.20.120.30">
    <property type="entry name" value="Aspartate receptor, ligand-binding domain"/>
    <property type="match status" value="1"/>
</dbReference>
<keyword evidence="3" id="KW-1185">Reference proteome</keyword>
<reference evidence="2 3" key="1">
    <citation type="submission" date="2017-11" db="EMBL/GenBank/DDBJ databases">
        <title>Genomic Encyclopedia of Archaeal and Bacterial Type Strains, Phase II (KMG-II): From Individual Species to Whole Genera.</title>
        <authorList>
            <person name="Goeker M."/>
        </authorList>
    </citation>
    <scope>NUCLEOTIDE SEQUENCE [LARGE SCALE GENOMIC DNA]</scope>
    <source>
        <strain evidence="2 3">DSM 11115</strain>
    </source>
</reference>
<dbReference type="Pfam" id="PF13682">
    <property type="entry name" value="CZB"/>
    <property type="match status" value="1"/>
</dbReference>
<organism evidence="2 3">
    <name type="scientific">Hymenobacter chitinivorans DSM 11115</name>
    <dbReference type="NCBI Taxonomy" id="1121954"/>
    <lineage>
        <taxon>Bacteria</taxon>
        <taxon>Pseudomonadati</taxon>
        <taxon>Bacteroidota</taxon>
        <taxon>Cytophagia</taxon>
        <taxon>Cytophagales</taxon>
        <taxon>Hymenobacteraceae</taxon>
        <taxon>Hymenobacter</taxon>
    </lineage>
</organism>
<feature type="domain" description="Chemoreceptor zinc-binding" evidence="1">
    <location>
        <begin position="16"/>
        <end position="80"/>
    </location>
</feature>
<dbReference type="OrthoDB" id="882529at2"/>
<accession>A0A2M9AQH1</accession>
<dbReference type="Proteomes" id="UP000228535">
    <property type="component" value="Unassembled WGS sequence"/>
</dbReference>
<evidence type="ECO:0000259" key="1">
    <source>
        <dbReference type="Pfam" id="PF13682"/>
    </source>
</evidence>
<evidence type="ECO:0000313" key="3">
    <source>
        <dbReference type="Proteomes" id="UP000228535"/>
    </source>
</evidence>
<dbReference type="AlphaFoldDB" id="A0A2M9AQH1"/>
<keyword evidence="2" id="KW-0675">Receptor</keyword>
<protein>
    <submittedName>
        <fullName evidence="2">Chemoreceptor zinc-binding protein</fullName>
    </submittedName>
</protein>
<evidence type="ECO:0000313" key="2">
    <source>
        <dbReference type="EMBL" id="PJJ47939.1"/>
    </source>
</evidence>